<dbReference type="CDD" id="cd01392">
    <property type="entry name" value="HTH_LacI"/>
    <property type="match status" value="1"/>
</dbReference>
<dbReference type="Proteomes" id="UP000641741">
    <property type="component" value="Unassembled WGS sequence"/>
</dbReference>
<feature type="domain" description="HTH lacI-type" evidence="4">
    <location>
        <begin position="7"/>
        <end position="56"/>
    </location>
</feature>
<keyword evidence="1" id="KW-0805">Transcription regulation</keyword>
<name>A0ABR7GL43_9FIRM</name>
<dbReference type="SMART" id="SM00354">
    <property type="entry name" value="HTH_LACI"/>
    <property type="match status" value="1"/>
</dbReference>
<organism evidence="5 6">
    <name type="scientific">Agathobaculum hominis</name>
    <dbReference type="NCBI Taxonomy" id="2763014"/>
    <lineage>
        <taxon>Bacteria</taxon>
        <taxon>Bacillati</taxon>
        <taxon>Bacillota</taxon>
        <taxon>Clostridia</taxon>
        <taxon>Eubacteriales</taxon>
        <taxon>Butyricicoccaceae</taxon>
        <taxon>Agathobaculum</taxon>
    </lineage>
</organism>
<dbReference type="InterPro" id="IPR000843">
    <property type="entry name" value="HTH_LacI"/>
</dbReference>
<sequence>MTNLELIAKLAGVSRGTVDRVLHNRGQVRPETEEKVRAVMQELDFQPNALGRAFYLSRKKNKIGILVAFREPDFQKQVMQGVNEGVVYAQQHGVEVLIEYAHPDDTEGYLASLRRLLDGGVRGLAIRGVLSDEIDRCLREISREQMQIVVYNEDIRDKGLRDCFVGQDSCRAGACAACLMEQIAGPGGEMLLVGVDARHVSSEERLNGFAEYFRKRGTDVSHVIYGKGSHELTYRQTRDMIAAREHISGIFVSGAGLSGAAHAVDDAGLTGRIKVVGFDITESNMSFLKKGTVQFLIDQGPYMQGYRSVQLLTEAIFRDTPVETSFVDTGIQIKNPYNC</sequence>
<dbReference type="PROSITE" id="PS50932">
    <property type="entry name" value="HTH_LACI_2"/>
    <property type="match status" value="1"/>
</dbReference>
<proteinExistence type="predicted"/>
<dbReference type="InterPro" id="IPR010982">
    <property type="entry name" value="Lambda_DNA-bd_dom_sf"/>
</dbReference>
<reference evidence="5 6" key="1">
    <citation type="submission" date="2020-08" db="EMBL/GenBank/DDBJ databases">
        <title>Genome public.</title>
        <authorList>
            <person name="Liu C."/>
            <person name="Sun Q."/>
        </authorList>
    </citation>
    <scope>NUCLEOTIDE SEQUENCE [LARGE SCALE GENOMIC DNA]</scope>
    <source>
        <strain evidence="5 6">M2</strain>
    </source>
</reference>
<comment type="caution">
    <text evidence="5">The sequence shown here is derived from an EMBL/GenBank/DDBJ whole genome shotgun (WGS) entry which is preliminary data.</text>
</comment>
<dbReference type="Pfam" id="PF13407">
    <property type="entry name" value="Peripla_BP_4"/>
    <property type="match status" value="1"/>
</dbReference>
<evidence type="ECO:0000256" key="2">
    <source>
        <dbReference type="ARBA" id="ARBA00023125"/>
    </source>
</evidence>
<dbReference type="EMBL" id="JACOPK010000003">
    <property type="protein sequence ID" value="MBC5695023.1"/>
    <property type="molecule type" value="Genomic_DNA"/>
</dbReference>
<dbReference type="Gene3D" id="1.10.260.40">
    <property type="entry name" value="lambda repressor-like DNA-binding domains"/>
    <property type="match status" value="1"/>
</dbReference>
<keyword evidence="6" id="KW-1185">Reference proteome</keyword>
<accession>A0ABR7GL43</accession>
<dbReference type="InterPro" id="IPR028082">
    <property type="entry name" value="Peripla_BP_I"/>
</dbReference>
<evidence type="ECO:0000313" key="5">
    <source>
        <dbReference type="EMBL" id="MBC5695023.1"/>
    </source>
</evidence>
<dbReference type="PANTHER" id="PTHR30146">
    <property type="entry name" value="LACI-RELATED TRANSCRIPTIONAL REPRESSOR"/>
    <property type="match status" value="1"/>
</dbReference>
<dbReference type="SUPFAM" id="SSF47413">
    <property type="entry name" value="lambda repressor-like DNA-binding domains"/>
    <property type="match status" value="1"/>
</dbReference>
<keyword evidence="2" id="KW-0238">DNA-binding</keyword>
<dbReference type="InterPro" id="IPR025997">
    <property type="entry name" value="SBP_2_dom"/>
</dbReference>
<evidence type="ECO:0000259" key="4">
    <source>
        <dbReference type="PROSITE" id="PS50932"/>
    </source>
</evidence>
<keyword evidence="3" id="KW-0804">Transcription</keyword>
<dbReference type="Gene3D" id="3.40.50.2300">
    <property type="match status" value="2"/>
</dbReference>
<dbReference type="RefSeq" id="WP_186969334.1">
    <property type="nucleotide sequence ID" value="NZ_JACOPK010000003.1"/>
</dbReference>
<gene>
    <name evidence="5" type="ORF">H8S02_03565</name>
</gene>
<protein>
    <submittedName>
        <fullName evidence="5">Substrate-binding domain-containing protein</fullName>
    </submittedName>
</protein>
<evidence type="ECO:0000256" key="1">
    <source>
        <dbReference type="ARBA" id="ARBA00023015"/>
    </source>
</evidence>
<dbReference type="PANTHER" id="PTHR30146:SF144">
    <property type="entry name" value="LACI-FAMILY TRANSCRIPTION REGULATOR"/>
    <property type="match status" value="1"/>
</dbReference>
<evidence type="ECO:0000313" key="6">
    <source>
        <dbReference type="Proteomes" id="UP000641741"/>
    </source>
</evidence>
<dbReference type="SUPFAM" id="SSF53822">
    <property type="entry name" value="Periplasmic binding protein-like I"/>
    <property type="match status" value="1"/>
</dbReference>
<dbReference type="Pfam" id="PF00356">
    <property type="entry name" value="LacI"/>
    <property type="match status" value="1"/>
</dbReference>
<evidence type="ECO:0000256" key="3">
    <source>
        <dbReference type="ARBA" id="ARBA00023163"/>
    </source>
</evidence>